<name>A0A8C5HCZ6_GOUWI</name>
<dbReference type="InterPro" id="IPR010510">
    <property type="entry name" value="FGF1-bd"/>
</dbReference>
<feature type="region of interest" description="Disordered" evidence="7">
    <location>
        <begin position="21"/>
        <end position="44"/>
    </location>
</feature>
<keyword evidence="6" id="KW-0340">Growth factor binding</keyword>
<dbReference type="AlphaFoldDB" id="A0A8C5HCZ6"/>
<comment type="similarity">
    <text evidence="2">Belongs to the fibroblast growth factor-binding protein family.</text>
</comment>
<evidence type="ECO:0000313" key="10">
    <source>
        <dbReference type="Proteomes" id="UP000694680"/>
    </source>
</evidence>
<evidence type="ECO:0000313" key="9">
    <source>
        <dbReference type="Ensembl" id="ENSGWIP00000042227.1"/>
    </source>
</evidence>
<dbReference type="Proteomes" id="UP000694680">
    <property type="component" value="Chromosome 15"/>
</dbReference>
<keyword evidence="5" id="KW-1015">Disulfide bond</keyword>
<feature type="compositionally biased region" description="Basic and acidic residues" evidence="7">
    <location>
        <begin position="140"/>
        <end position="154"/>
    </location>
</feature>
<dbReference type="GO" id="GO:0019838">
    <property type="term" value="F:growth factor binding"/>
    <property type="evidence" value="ECO:0007669"/>
    <property type="project" value="UniProtKB-KW"/>
</dbReference>
<proteinExistence type="inferred from homology"/>
<feature type="compositionally biased region" description="Low complexity" evidence="7">
    <location>
        <begin position="33"/>
        <end position="44"/>
    </location>
</feature>
<evidence type="ECO:0000256" key="3">
    <source>
        <dbReference type="ARBA" id="ARBA00022525"/>
    </source>
</evidence>
<dbReference type="PANTHER" id="PTHR15258">
    <property type="entry name" value="FGF BINDING PROTEIN-RELATED"/>
    <property type="match status" value="1"/>
</dbReference>
<evidence type="ECO:0000256" key="6">
    <source>
        <dbReference type="ARBA" id="ARBA00023183"/>
    </source>
</evidence>
<evidence type="ECO:0000256" key="4">
    <source>
        <dbReference type="ARBA" id="ARBA00022729"/>
    </source>
</evidence>
<keyword evidence="4 8" id="KW-0732">Signal</keyword>
<sequence length="208" mass="23109">LITSLFLLLLFVTDDVQAKRGQEKSDKARLPPSSSSSSSSGGAVSRAVIGSGELTSKGGHGCTWQTSGEGLVSLVVNCSSAPEGGHTHRYWCRFAGKPELCPNYGLRSSQYWKQLVGKLKERLDVCRGEKILKAKTCKKAPPEAHMKLAESSRQEEEEEEKRKRKEEEEERRRDSEEEGVLNDMEPLQSVCEEGWSSVCSFLLRVFQG</sequence>
<evidence type="ECO:0000256" key="2">
    <source>
        <dbReference type="ARBA" id="ARBA00008326"/>
    </source>
</evidence>
<accession>A0A8C5HCZ6</accession>
<organism evidence="9 10">
    <name type="scientific">Gouania willdenowi</name>
    <name type="common">Blunt-snouted clingfish</name>
    <name type="synonym">Lepadogaster willdenowi</name>
    <dbReference type="NCBI Taxonomy" id="441366"/>
    <lineage>
        <taxon>Eukaryota</taxon>
        <taxon>Metazoa</taxon>
        <taxon>Chordata</taxon>
        <taxon>Craniata</taxon>
        <taxon>Vertebrata</taxon>
        <taxon>Euteleostomi</taxon>
        <taxon>Actinopterygii</taxon>
        <taxon>Neopterygii</taxon>
        <taxon>Teleostei</taxon>
        <taxon>Neoteleostei</taxon>
        <taxon>Acanthomorphata</taxon>
        <taxon>Ovalentaria</taxon>
        <taxon>Blenniimorphae</taxon>
        <taxon>Blenniiformes</taxon>
        <taxon>Gobiesocoidei</taxon>
        <taxon>Gobiesocidae</taxon>
        <taxon>Gobiesocinae</taxon>
        <taxon>Gouania</taxon>
    </lineage>
</organism>
<dbReference type="GO" id="GO:0007267">
    <property type="term" value="P:cell-cell signaling"/>
    <property type="evidence" value="ECO:0007669"/>
    <property type="project" value="TreeGrafter"/>
</dbReference>
<keyword evidence="10" id="KW-1185">Reference proteome</keyword>
<dbReference type="PANTHER" id="PTHR15258:SF3">
    <property type="entry name" value="FIBROBLAST GROWTH FACTOR-BINDING PROTEIN 3"/>
    <property type="match status" value="1"/>
</dbReference>
<dbReference type="GO" id="GO:0005576">
    <property type="term" value="C:extracellular region"/>
    <property type="evidence" value="ECO:0007669"/>
    <property type="project" value="UniProtKB-SubCell"/>
</dbReference>
<evidence type="ECO:0000256" key="1">
    <source>
        <dbReference type="ARBA" id="ARBA00004613"/>
    </source>
</evidence>
<evidence type="ECO:0000256" key="7">
    <source>
        <dbReference type="SAM" id="MobiDB-lite"/>
    </source>
</evidence>
<protein>
    <submittedName>
        <fullName evidence="9">Fibroblast growth factor-binding protein 1-like</fullName>
    </submittedName>
</protein>
<evidence type="ECO:0000256" key="8">
    <source>
        <dbReference type="SAM" id="SignalP"/>
    </source>
</evidence>
<comment type="subcellular location">
    <subcellularLocation>
        <location evidence="1">Secreted</location>
    </subcellularLocation>
</comment>
<feature type="chain" id="PRO_5034522334" evidence="8">
    <location>
        <begin position="19"/>
        <end position="208"/>
    </location>
</feature>
<evidence type="ECO:0000256" key="5">
    <source>
        <dbReference type="ARBA" id="ARBA00023157"/>
    </source>
</evidence>
<reference evidence="9" key="3">
    <citation type="submission" date="2025-09" db="UniProtKB">
        <authorList>
            <consortium name="Ensembl"/>
        </authorList>
    </citation>
    <scope>IDENTIFICATION</scope>
</reference>
<reference evidence="9" key="1">
    <citation type="submission" date="2020-06" db="EMBL/GenBank/DDBJ databases">
        <authorList>
            <consortium name="Wellcome Sanger Institute Data Sharing"/>
        </authorList>
    </citation>
    <scope>NUCLEOTIDE SEQUENCE [LARGE SCALE GENOMIC DNA]</scope>
</reference>
<feature type="signal peptide" evidence="8">
    <location>
        <begin position="1"/>
        <end position="18"/>
    </location>
</feature>
<dbReference type="Ensembl" id="ENSGWIT00000045833.1">
    <property type="protein sequence ID" value="ENSGWIP00000042227.1"/>
    <property type="gene ID" value="ENSGWIG00000021187.1"/>
</dbReference>
<dbReference type="Pfam" id="PF06473">
    <property type="entry name" value="FGF-BP1"/>
    <property type="match status" value="1"/>
</dbReference>
<keyword evidence="3" id="KW-0964">Secreted</keyword>
<reference evidence="9" key="2">
    <citation type="submission" date="2025-08" db="UniProtKB">
        <authorList>
            <consortium name="Ensembl"/>
        </authorList>
    </citation>
    <scope>IDENTIFICATION</scope>
</reference>
<gene>
    <name evidence="9" type="primary">fgfbp3</name>
</gene>
<feature type="region of interest" description="Disordered" evidence="7">
    <location>
        <begin position="137"/>
        <end position="185"/>
    </location>
</feature>